<protein>
    <submittedName>
        <fullName evidence="2">Uncharacterized protein</fullName>
    </submittedName>
</protein>
<feature type="non-terminal residue" evidence="2">
    <location>
        <position position="183"/>
    </location>
</feature>
<dbReference type="Proteomes" id="UP001516400">
    <property type="component" value="Unassembled WGS sequence"/>
</dbReference>
<accession>A0ABD2NR76</accession>
<reference evidence="2 3" key="1">
    <citation type="journal article" date="2021" name="BMC Biol.">
        <title>Horizontally acquired antibacterial genes associated with adaptive radiation of ladybird beetles.</title>
        <authorList>
            <person name="Li H.S."/>
            <person name="Tang X.F."/>
            <person name="Huang Y.H."/>
            <person name="Xu Z.Y."/>
            <person name="Chen M.L."/>
            <person name="Du X.Y."/>
            <person name="Qiu B.Y."/>
            <person name="Chen P.T."/>
            <person name="Zhang W."/>
            <person name="Slipinski A."/>
            <person name="Escalona H.E."/>
            <person name="Waterhouse R.M."/>
            <person name="Zwick A."/>
            <person name="Pang H."/>
        </authorList>
    </citation>
    <scope>NUCLEOTIDE SEQUENCE [LARGE SCALE GENOMIC DNA]</scope>
    <source>
        <strain evidence="2">SYSU2018</strain>
    </source>
</reference>
<feature type="region of interest" description="Disordered" evidence="1">
    <location>
        <begin position="1"/>
        <end position="54"/>
    </location>
</feature>
<feature type="compositionally biased region" description="Polar residues" evidence="1">
    <location>
        <begin position="26"/>
        <end position="51"/>
    </location>
</feature>
<comment type="caution">
    <text evidence="2">The sequence shown here is derived from an EMBL/GenBank/DDBJ whole genome shotgun (WGS) entry which is preliminary data.</text>
</comment>
<organism evidence="2 3">
    <name type="scientific">Cryptolaemus montrouzieri</name>
    <dbReference type="NCBI Taxonomy" id="559131"/>
    <lineage>
        <taxon>Eukaryota</taxon>
        <taxon>Metazoa</taxon>
        <taxon>Ecdysozoa</taxon>
        <taxon>Arthropoda</taxon>
        <taxon>Hexapoda</taxon>
        <taxon>Insecta</taxon>
        <taxon>Pterygota</taxon>
        <taxon>Neoptera</taxon>
        <taxon>Endopterygota</taxon>
        <taxon>Coleoptera</taxon>
        <taxon>Polyphaga</taxon>
        <taxon>Cucujiformia</taxon>
        <taxon>Coccinelloidea</taxon>
        <taxon>Coccinellidae</taxon>
        <taxon>Scymninae</taxon>
        <taxon>Scymnini</taxon>
        <taxon>Cryptolaemus</taxon>
    </lineage>
</organism>
<evidence type="ECO:0000313" key="3">
    <source>
        <dbReference type="Proteomes" id="UP001516400"/>
    </source>
</evidence>
<name>A0ABD2NR76_9CUCU</name>
<dbReference type="EMBL" id="JABFTP020000144">
    <property type="protein sequence ID" value="KAL3281140.1"/>
    <property type="molecule type" value="Genomic_DNA"/>
</dbReference>
<proteinExistence type="predicted"/>
<keyword evidence="3" id="KW-1185">Reference proteome</keyword>
<evidence type="ECO:0000256" key="1">
    <source>
        <dbReference type="SAM" id="MobiDB-lite"/>
    </source>
</evidence>
<dbReference type="AlphaFoldDB" id="A0ABD2NR76"/>
<feature type="compositionally biased region" description="Polar residues" evidence="1">
    <location>
        <begin position="124"/>
        <end position="136"/>
    </location>
</feature>
<gene>
    <name evidence="2" type="ORF">HHI36_004360</name>
</gene>
<evidence type="ECO:0000313" key="2">
    <source>
        <dbReference type="EMBL" id="KAL3281140.1"/>
    </source>
</evidence>
<feature type="region of interest" description="Disordered" evidence="1">
    <location>
        <begin position="117"/>
        <end position="141"/>
    </location>
</feature>
<sequence length="183" mass="19263">MAANTKPDYQRSYEVIESAYAEDPTGQYSPTSSHQGLATTQASPHSDSATPTPMVECLSYGSVADHEQDVVEYPTVMRVTTEDGGGGHYMLYNTTGARLDEVGIEESSGTEYLQLGSGHGVANGSPNGSVTSNSGSPRGGDFNKFTNLNAIHAAEEHNAQLTQLTNHISYTGGIDAQTSLSLA</sequence>